<comment type="caution">
    <text evidence="6">The sequence shown here is derived from an EMBL/GenBank/DDBJ whole genome shotgun (WGS) entry which is preliminary data.</text>
</comment>
<dbReference type="EMBL" id="JAGSPB010000001">
    <property type="protein sequence ID" value="MBV7264790.1"/>
    <property type="molecule type" value="Genomic_DNA"/>
</dbReference>
<organism evidence="6 7">
    <name type="scientific">Erythrobacter ani</name>
    <dbReference type="NCBI Taxonomy" id="2827235"/>
    <lineage>
        <taxon>Bacteria</taxon>
        <taxon>Pseudomonadati</taxon>
        <taxon>Pseudomonadota</taxon>
        <taxon>Alphaproteobacteria</taxon>
        <taxon>Sphingomonadales</taxon>
        <taxon>Erythrobacteraceae</taxon>
        <taxon>Erythrobacter/Porphyrobacter group</taxon>
        <taxon>Erythrobacter</taxon>
    </lineage>
</organism>
<dbReference type="Pfam" id="PF08534">
    <property type="entry name" value="Redoxin"/>
    <property type="match status" value="1"/>
</dbReference>
<protein>
    <submittedName>
        <fullName evidence="6">TlpA family protein disulfide reductase</fullName>
    </submittedName>
</protein>
<dbReference type="Proteomes" id="UP000699975">
    <property type="component" value="Unassembled WGS sequence"/>
</dbReference>
<name>A0ABS6SIE9_9SPHN</name>
<sequence length="199" mass="20876">MIRISLVLAASALALAGCDSAPEETAQRGNAAEANGGAPTPPPLPGQIVRFKAGTELPDLSFTDPGGAELSLSDLKGTPVLLNLWATWCAPCVIEMPTLDALATEMGDDLKVLTVSQDVRGAELVEPFFAQRDFANLEQWLDEDATLNAALNEDGLMPLTILFDGEGKELFRVAGGYEWDSEEAVAQISEAIGSSGGGE</sequence>
<dbReference type="InterPro" id="IPR013766">
    <property type="entry name" value="Thioredoxin_domain"/>
</dbReference>
<dbReference type="PROSITE" id="PS00194">
    <property type="entry name" value="THIOREDOXIN_1"/>
    <property type="match status" value="1"/>
</dbReference>
<dbReference type="InterPro" id="IPR050553">
    <property type="entry name" value="Thioredoxin_ResA/DsbE_sf"/>
</dbReference>
<evidence type="ECO:0000313" key="6">
    <source>
        <dbReference type="EMBL" id="MBV7264790.1"/>
    </source>
</evidence>
<accession>A0ABS6SIE9</accession>
<dbReference type="PANTHER" id="PTHR42852">
    <property type="entry name" value="THIOL:DISULFIDE INTERCHANGE PROTEIN DSBE"/>
    <property type="match status" value="1"/>
</dbReference>
<keyword evidence="4" id="KW-0732">Signal</keyword>
<evidence type="ECO:0000256" key="4">
    <source>
        <dbReference type="SAM" id="SignalP"/>
    </source>
</evidence>
<dbReference type="PROSITE" id="PS51352">
    <property type="entry name" value="THIOREDOXIN_2"/>
    <property type="match status" value="1"/>
</dbReference>
<evidence type="ECO:0000256" key="1">
    <source>
        <dbReference type="ARBA" id="ARBA00004196"/>
    </source>
</evidence>
<keyword evidence="7" id="KW-1185">Reference proteome</keyword>
<dbReference type="PANTHER" id="PTHR42852:SF13">
    <property type="entry name" value="PROTEIN DIPZ"/>
    <property type="match status" value="1"/>
</dbReference>
<dbReference type="CDD" id="cd02966">
    <property type="entry name" value="TlpA_like_family"/>
    <property type="match status" value="1"/>
</dbReference>
<dbReference type="RefSeq" id="WP_218315326.1">
    <property type="nucleotide sequence ID" value="NZ_JAGSPB010000001.1"/>
</dbReference>
<dbReference type="InterPro" id="IPR013740">
    <property type="entry name" value="Redoxin"/>
</dbReference>
<feature type="chain" id="PRO_5046504234" evidence="4">
    <location>
        <begin position="17"/>
        <end position="199"/>
    </location>
</feature>
<feature type="domain" description="Thioredoxin" evidence="5">
    <location>
        <begin position="51"/>
        <end position="193"/>
    </location>
</feature>
<evidence type="ECO:0000313" key="7">
    <source>
        <dbReference type="Proteomes" id="UP000699975"/>
    </source>
</evidence>
<dbReference type="PROSITE" id="PS51257">
    <property type="entry name" value="PROKAR_LIPOPROTEIN"/>
    <property type="match status" value="1"/>
</dbReference>
<dbReference type="InterPro" id="IPR017937">
    <property type="entry name" value="Thioredoxin_CS"/>
</dbReference>
<proteinExistence type="predicted"/>
<comment type="subcellular location">
    <subcellularLocation>
        <location evidence="1">Cell envelope</location>
    </subcellularLocation>
</comment>
<feature type="region of interest" description="Disordered" evidence="3">
    <location>
        <begin position="24"/>
        <end position="45"/>
    </location>
</feature>
<evidence type="ECO:0000256" key="3">
    <source>
        <dbReference type="SAM" id="MobiDB-lite"/>
    </source>
</evidence>
<evidence type="ECO:0000259" key="5">
    <source>
        <dbReference type="PROSITE" id="PS51352"/>
    </source>
</evidence>
<feature type="signal peptide" evidence="4">
    <location>
        <begin position="1"/>
        <end position="16"/>
    </location>
</feature>
<keyword evidence="2" id="KW-0201">Cytochrome c-type biogenesis</keyword>
<gene>
    <name evidence="6" type="ORF">KCG45_01200</name>
</gene>
<reference evidence="6 7" key="1">
    <citation type="submission" date="2021-04" db="EMBL/GenBank/DDBJ databases">
        <authorList>
            <person name="Pira H."/>
            <person name="Risdian C."/>
            <person name="Wink J."/>
        </authorList>
    </citation>
    <scope>NUCLEOTIDE SEQUENCE [LARGE SCALE GENOMIC DNA]</scope>
    <source>
        <strain evidence="6 7">WH131</strain>
    </source>
</reference>
<evidence type="ECO:0000256" key="2">
    <source>
        <dbReference type="ARBA" id="ARBA00022748"/>
    </source>
</evidence>